<comment type="subunit">
    <text evidence="13">Homodimer.</text>
</comment>
<dbReference type="RefSeq" id="WP_198421885.1">
    <property type="nucleotide sequence ID" value="NZ_AP021861.1"/>
</dbReference>
<evidence type="ECO:0000256" key="3">
    <source>
        <dbReference type="ARBA" id="ARBA00016943"/>
    </source>
</evidence>
<evidence type="ECO:0000256" key="10">
    <source>
        <dbReference type="ARBA" id="ARBA00022842"/>
    </source>
</evidence>
<dbReference type="InterPro" id="IPR029056">
    <property type="entry name" value="Ribokinase-like"/>
</dbReference>
<evidence type="ECO:0000256" key="12">
    <source>
        <dbReference type="ARBA" id="ARBA00023277"/>
    </source>
</evidence>
<evidence type="ECO:0000256" key="4">
    <source>
        <dbReference type="ARBA" id="ARBA00022490"/>
    </source>
</evidence>
<dbReference type="PROSITE" id="PS00584">
    <property type="entry name" value="PFKB_KINASES_2"/>
    <property type="match status" value="1"/>
</dbReference>
<feature type="binding site" evidence="13">
    <location>
        <position position="247"/>
    </location>
    <ligand>
        <name>K(+)</name>
        <dbReference type="ChEBI" id="CHEBI:29103"/>
    </ligand>
</feature>
<feature type="binding site" evidence="13">
    <location>
        <begin position="252"/>
        <end position="253"/>
    </location>
    <ligand>
        <name>ATP</name>
        <dbReference type="ChEBI" id="CHEBI:30616"/>
    </ligand>
</feature>
<feature type="binding site" evidence="13">
    <location>
        <position position="249"/>
    </location>
    <ligand>
        <name>K(+)</name>
        <dbReference type="ChEBI" id="CHEBI:29103"/>
    </ligand>
</feature>
<feature type="domain" description="Carbohydrate kinase PfkB" evidence="15">
    <location>
        <begin position="4"/>
        <end position="296"/>
    </location>
</feature>
<gene>
    <name evidence="13" type="primary">rbsK</name>
    <name evidence="16" type="ORF">PLANPX_2929</name>
</gene>
<feature type="binding site" evidence="13">
    <location>
        <position position="286"/>
    </location>
    <ligand>
        <name>K(+)</name>
        <dbReference type="ChEBI" id="CHEBI:29103"/>
    </ligand>
</feature>
<keyword evidence="9 13" id="KW-0067">ATP-binding</keyword>
<keyword evidence="12 13" id="KW-0119">Carbohydrate metabolism</keyword>
<accession>A0A5K7XBB8</accession>
<keyword evidence="5 13" id="KW-0808">Transferase</keyword>
<evidence type="ECO:0000256" key="14">
    <source>
        <dbReference type="SAM" id="MobiDB-lite"/>
    </source>
</evidence>
<keyword evidence="10 13" id="KW-0460">Magnesium</keyword>
<dbReference type="GO" id="GO:0019303">
    <property type="term" value="P:D-ribose catabolic process"/>
    <property type="evidence" value="ECO:0007669"/>
    <property type="project" value="UniProtKB-UniRule"/>
</dbReference>
<dbReference type="InterPro" id="IPR011611">
    <property type="entry name" value="PfkB_dom"/>
</dbReference>
<dbReference type="KEGG" id="lpav:PLANPX_2929"/>
<proteinExistence type="inferred from homology"/>
<evidence type="ECO:0000259" key="15">
    <source>
        <dbReference type="Pfam" id="PF00294"/>
    </source>
</evidence>
<protein>
    <recommendedName>
        <fullName evidence="3 13">Ribokinase</fullName>
        <shortName evidence="13">RK</shortName>
        <ecNumber evidence="2 13">2.7.1.15</ecNumber>
    </recommendedName>
</protein>
<dbReference type="PANTHER" id="PTHR10584">
    <property type="entry name" value="SUGAR KINASE"/>
    <property type="match status" value="1"/>
</dbReference>
<dbReference type="GO" id="GO:0046872">
    <property type="term" value="F:metal ion binding"/>
    <property type="evidence" value="ECO:0007669"/>
    <property type="project" value="UniProtKB-KW"/>
</dbReference>
<dbReference type="NCBIfam" id="TIGR02152">
    <property type="entry name" value="D_ribokin_bact"/>
    <property type="match status" value="1"/>
</dbReference>
<evidence type="ECO:0000256" key="2">
    <source>
        <dbReference type="ARBA" id="ARBA00012035"/>
    </source>
</evidence>
<comment type="caution">
    <text evidence="13">Lacks conserved residue(s) required for the propagation of feature annotation.</text>
</comment>
<dbReference type="CDD" id="cd01174">
    <property type="entry name" value="ribokinase"/>
    <property type="match status" value="1"/>
</dbReference>
<evidence type="ECO:0000256" key="13">
    <source>
        <dbReference type="HAMAP-Rule" id="MF_01987"/>
    </source>
</evidence>
<dbReference type="InterPro" id="IPR002173">
    <property type="entry name" value="Carboh/pur_kinase_PfkB_CS"/>
</dbReference>
<feature type="compositionally biased region" description="Basic and acidic residues" evidence="14">
    <location>
        <begin position="303"/>
        <end position="314"/>
    </location>
</feature>
<feature type="binding site" evidence="13">
    <location>
        <position position="141"/>
    </location>
    <ligand>
        <name>substrate</name>
    </ligand>
</feature>
<feature type="active site" description="Proton acceptor" evidence="13">
    <location>
        <position position="253"/>
    </location>
</feature>
<dbReference type="Gene3D" id="3.40.1190.20">
    <property type="match status" value="1"/>
</dbReference>
<feature type="binding site" evidence="13">
    <location>
        <begin position="221"/>
        <end position="226"/>
    </location>
    <ligand>
        <name>ATP</name>
        <dbReference type="ChEBI" id="CHEBI:30616"/>
    </ligand>
</feature>
<organism evidence="16 17">
    <name type="scientific">Lacipirellula parvula</name>
    <dbReference type="NCBI Taxonomy" id="2650471"/>
    <lineage>
        <taxon>Bacteria</taxon>
        <taxon>Pseudomonadati</taxon>
        <taxon>Planctomycetota</taxon>
        <taxon>Planctomycetia</taxon>
        <taxon>Pirellulales</taxon>
        <taxon>Lacipirellulaceae</taxon>
        <taxon>Lacipirellula</taxon>
    </lineage>
</organism>
<comment type="subcellular location">
    <subcellularLocation>
        <location evidence="13">Cytoplasm</location>
    </subcellularLocation>
</comment>
<feature type="binding site" evidence="13">
    <location>
        <position position="277"/>
    </location>
    <ligand>
        <name>ATP</name>
        <dbReference type="ChEBI" id="CHEBI:30616"/>
    </ligand>
</feature>
<reference evidence="17" key="1">
    <citation type="submission" date="2019-10" db="EMBL/GenBank/DDBJ databases">
        <title>Lacipirellula parvula gen. nov., sp. nov., representing a lineage of planctomycetes widespread in freshwater anoxic habitats, and description of the family Lacipirellulaceae.</title>
        <authorList>
            <person name="Dedysh S.N."/>
            <person name="Kulichevskaya I.S."/>
            <person name="Beletsky A.V."/>
            <person name="Rakitin A.L."/>
            <person name="Mardanov A.V."/>
            <person name="Ivanova A.A."/>
            <person name="Saltykova V.X."/>
            <person name="Rijpstra W.I.C."/>
            <person name="Sinninghe Damste J.S."/>
            <person name="Ravin N.V."/>
        </authorList>
    </citation>
    <scope>NUCLEOTIDE SEQUENCE [LARGE SCALE GENOMIC DNA]</scope>
    <source>
        <strain evidence="17">PX69</strain>
    </source>
</reference>
<feature type="region of interest" description="Disordered" evidence="14">
    <location>
        <begin position="303"/>
        <end position="335"/>
    </location>
</feature>
<dbReference type="Proteomes" id="UP000326837">
    <property type="component" value="Chromosome"/>
</dbReference>
<dbReference type="EC" id="2.7.1.15" evidence="2 13"/>
<dbReference type="InterPro" id="IPR011877">
    <property type="entry name" value="Ribokinase"/>
</dbReference>
<dbReference type="InterPro" id="IPR002139">
    <property type="entry name" value="Ribo/fructo_kinase"/>
</dbReference>
<comment type="similarity">
    <text evidence="13">Belongs to the carbohydrate kinase PfkB family. Ribokinase subfamily.</text>
</comment>
<evidence type="ECO:0000256" key="11">
    <source>
        <dbReference type="ARBA" id="ARBA00022958"/>
    </source>
</evidence>
<dbReference type="PRINTS" id="PR00990">
    <property type="entry name" value="RIBOKINASE"/>
</dbReference>
<dbReference type="HAMAP" id="MF_01987">
    <property type="entry name" value="Ribokinase"/>
    <property type="match status" value="1"/>
</dbReference>
<evidence type="ECO:0000256" key="6">
    <source>
        <dbReference type="ARBA" id="ARBA00022723"/>
    </source>
</evidence>
<evidence type="ECO:0000313" key="16">
    <source>
        <dbReference type="EMBL" id="BBO33317.1"/>
    </source>
</evidence>
<keyword evidence="6 13" id="KW-0479">Metal-binding</keyword>
<feature type="binding site" evidence="13">
    <location>
        <begin position="13"/>
        <end position="15"/>
    </location>
    <ligand>
        <name>substrate</name>
    </ligand>
</feature>
<dbReference type="Pfam" id="PF00294">
    <property type="entry name" value="PfkB"/>
    <property type="match status" value="1"/>
</dbReference>
<feature type="binding site" evidence="13">
    <location>
        <position position="288"/>
    </location>
    <ligand>
        <name>K(+)</name>
        <dbReference type="ChEBI" id="CHEBI:29103"/>
    </ligand>
</feature>
<feature type="binding site" evidence="13">
    <location>
        <position position="185"/>
    </location>
    <ligand>
        <name>ATP</name>
        <dbReference type="ChEBI" id="CHEBI:30616"/>
    </ligand>
</feature>
<comment type="function">
    <text evidence="13">Catalyzes the phosphorylation of ribose at O-5 in a reaction requiring ATP and magnesium. The resulting D-ribose-5-phosphate can then be used either for sythesis of nucleotides, histidine, and tryptophan, or as a component of the pentose phosphate pathway.</text>
</comment>
<evidence type="ECO:0000256" key="1">
    <source>
        <dbReference type="ARBA" id="ARBA00005380"/>
    </source>
</evidence>
<dbReference type="NCBIfam" id="NF008353">
    <property type="entry name" value="PRK11142.1"/>
    <property type="match status" value="1"/>
</dbReference>
<comment type="similarity">
    <text evidence="1">Belongs to the carbohydrate kinase pfkB family.</text>
</comment>
<dbReference type="GO" id="GO:0005829">
    <property type="term" value="C:cytosol"/>
    <property type="evidence" value="ECO:0007669"/>
    <property type="project" value="TreeGrafter"/>
</dbReference>
<dbReference type="GO" id="GO:0005524">
    <property type="term" value="F:ATP binding"/>
    <property type="evidence" value="ECO:0007669"/>
    <property type="project" value="UniProtKB-UniRule"/>
</dbReference>
<feature type="binding site" evidence="13">
    <location>
        <position position="292"/>
    </location>
    <ligand>
        <name>K(+)</name>
        <dbReference type="ChEBI" id="CHEBI:29103"/>
    </ligand>
</feature>
<dbReference type="AlphaFoldDB" id="A0A5K7XBB8"/>
<evidence type="ECO:0000256" key="8">
    <source>
        <dbReference type="ARBA" id="ARBA00022777"/>
    </source>
</evidence>
<sequence length="335" mass="34123">MMKANIVVVGSSNTDMIIKLDRIPKPGETRLGGEFLTAAGGKGANQAVAAARAGGSVAFVARVGQDMFGEQAVAGLVENGVDVQFVQFDKAPSGVALIFVGEDGENSIAVGSGANAKLSPADVRKAKAAIADADVVVMQLESPLETVETAARLAAAGGATVILNPAPAQPLSDKLLKHITILTPNESETELLTGVRISDDASCVRAADILRARGVETVIITLGSQGAFVASPTLSERVPGYSAKPVDTTAAGDTFNGALAVALAERVSILEAVRFANAAGAISVTRVGAQPSAPTRREIEKLVKGKLSRTDAPAKHSKNGSLANGGSRRRAVASP</sequence>
<dbReference type="FunFam" id="3.40.1190.20:FF:000012">
    <property type="entry name" value="Ribokinase"/>
    <property type="match status" value="1"/>
</dbReference>
<comment type="catalytic activity">
    <reaction evidence="13">
        <text>D-ribose + ATP = D-ribose 5-phosphate + ADP + H(+)</text>
        <dbReference type="Rhea" id="RHEA:13697"/>
        <dbReference type="ChEBI" id="CHEBI:15378"/>
        <dbReference type="ChEBI" id="CHEBI:30616"/>
        <dbReference type="ChEBI" id="CHEBI:47013"/>
        <dbReference type="ChEBI" id="CHEBI:78346"/>
        <dbReference type="ChEBI" id="CHEBI:456216"/>
        <dbReference type="EC" id="2.7.1.15"/>
    </reaction>
</comment>
<evidence type="ECO:0000256" key="5">
    <source>
        <dbReference type="ARBA" id="ARBA00022679"/>
    </source>
</evidence>
<keyword evidence="11 13" id="KW-0630">Potassium</keyword>
<dbReference type="PANTHER" id="PTHR10584:SF166">
    <property type="entry name" value="RIBOKINASE"/>
    <property type="match status" value="1"/>
</dbReference>
<name>A0A5K7XBB8_9BACT</name>
<comment type="pathway">
    <text evidence="13">Carbohydrate metabolism; D-ribose degradation; D-ribose 5-phosphate from beta-D-ribopyranose: step 2/2.</text>
</comment>
<feature type="binding site" evidence="13">
    <location>
        <position position="283"/>
    </location>
    <ligand>
        <name>K(+)</name>
        <dbReference type="ChEBI" id="CHEBI:29103"/>
    </ligand>
</feature>
<dbReference type="UniPathway" id="UPA00916">
    <property type="reaction ID" value="UER00889"/>
</dbReference>
<keyword evidence="4 13" id="KW-0963">Cytoplasm</keyword>
<comment type="cofactor">
    <cofactor evidence="13">
        <name>Mg(2+)</name>
        <dbReference type="ChEBI" id="CHEBI:18420"/>
    </cofactor>
    <text evidence="13">Requires a divalent cation, most likely magnesium in vivo, as an electrophilic catalyst to aid phosphoryl group transfer. It is the chelate of the metal and the nucleotide that is the actual substrate.</text>
</comment>
<feature type="binding site" evidence="13">
    <location>
        <begin position="41"/>
        <end position="45"/>
    </location>
    <ligand>
        <name>substrate</name>
    </ligand>
</feature>
<dbReference type="EMBL" id="AP021861">
    <property type="protein sequence ID" value="BBO33317.1"/>
    <property type="molecule type" value="Genomic_DNA"/>
</dbReference>
<comment type="activity regulation">
    <text evidence="13">Activated by a monovalent cation that binds near, but not in, the active site. The most likely occupant of the site in vivo is potassium. Ion binding induces a conformational change that may alter substrate affinity.</text>
</comment>
<evidence type="ECO:0000256" key="9">
    <source>
        <dbReference type="ARBA" id="ARBA00022840"/>
    </source>
</evidence>
<dbReference type="SUPFAM" id="SSF53613">
    <property type="entry name" value="Ribokinase-like"/>
    <property type="match status" value="1"/>
</dbReference>
<keyword evidence="7 13" id="KW-0547">Nucleotide-binding</keyword>
<keyword evidence="8 13" id="KW-0418">Kinase</keyword>
<keyword evidence="17" id="KW-1185">Reference proteome</keyword>
<evidence type="ECO:0000256" key="7">
    <source>
        <dbReference type="ARBA" id="ARBA00022741"/>
    </source>
</evidence>
<feature type="binding site" evidence="13">
    <location>
        <position position="253"/>
    </location>
    <ligand>
        <name>substrate</name>
    </ligand>
</feature>
<dbReference type="GO" id="GO:0004747">
    <property type="term" value="F:ribokinase activity"/>
    <property type="evidence" value="ECO:0007669"/>
    <property type="project" value="UniProtKB-UniRule"/>
</dbReference>
<evidence type="ECO:0000313" key="17">
    <source>
        <dbReference type="Proteomes" id="UP000326837"/>
    </source>
</evidence>